<organism evidence="1 2">
    <name type="scientific">Portunus trituberculatus</name>
    <name type="common">Swimming crab</name>
    <name type="synonym">Neptunus trituberculatus</name>
    <dbReference type="NCBI Taxonomy" id="210409"/>
    <lineage>
        <taxon>Eukaryota</taxon>
        <taxon>Metazoa</taxon>
        <taxon>Ecdysozoa</taxon>
        <taxon>Arthropoda</taxon>
        <taxon>Crustacea</taxon>
        <taxon>Multicrustacea</taxon>
        <taxon>Malacostraca</taxon>
        <taxon>Eumalacostraca</taxon>
        <taxon>Eucarida</taxon>
        <taxon>Decapoda</taxon>
        <taxon>Pleocyemata</taxon>
        <taxon>Brachyura</taxon>
        <taxon>Eubrachyura</taxon>
        <taxon>Portunoidea</taxon>
        <taxon>Portunidae</taxon>
        <taxon>Portuninae</taxon>
        <taxon>Portunus</taxon>
    </lineage>
</organism>
<protein>
    <submittedName>
        <fullName evidence="1">Uncharacterized protein</fullName>
    </submittedName>
</protein>
<keyword evidence="2" id="KW-1185">Reference proteome</keyword>
<dbReference type="EMBL" id="VSRR010002250">
    <property type="protein sequence ID" value="MPC30419.1"/>
    <property type="molecule type" value="Genomic_DNA"/>
</dbReference>
<evidence type="ECO:0000313" key="1">
    <source>
        <dbReference type="EMBL" id="MPC30419.1"/>
    </source>
</evidence>
<gene>
    <name evidence="1" type="ORF">E2C01_023683</name>
</gene>
<dbReference type="Proteomes" id="UP000324222">
    <property type="component" value="Unassembled WGS sequence"/>
</dbReference>
<reference evidence="1 2" key="1">
    <citation type="submission" date="2019-05" db="EMBL/GenBank/DDBJ databases">
        <title>Another draft genome of Portunus trituberculatus and its Hox gene families provides insights of decapod evolution.</title>
        <authorList>
            <person name="Jeong J.-H."/>
            <person name="Song I."/>
            <person name="Kim S."/>
            <person name="Choi T."/>
            <person name="Kim D."/>
            <person name="Ryu S."/>
            <person name="Kim W."/>
        </authorList>
    </citation>
    <scope>NUCLEOTIDE SEQUENCE [LARGE SCALE GENOMIC DNA]</scope>
    <source>
        <tissue evidence="1">Muscle</tissue>
    </source>
</reference>
<evidence type="ECO:0000313" key="2">
    <source>
        <dbReference type="Proteomes" id="UP000324222"/>
    </source>
</evidence>
<name>A0A5B7EAH1_PORTR</name>
<sequence length="93" mass="10233">MTQEHRDAGIDLQCQPTNARHDWILTARIAVSTTMSQGSKIEWESHDNEGLAFPLEVLVSYSQLLLPQPLHFHGLHRGSDSASAITVTAGPED</sequence>
<proteinExistence type="predicted"/>
<dbReference type="AlphaFoldDB" id="A0A5B7EAH1"/>
<comment type="caution">
    <text evidence="1">The sequence shown here is derived from an EMBL/GenBank/DDBJ whole genome shotgun (WGS) entry which is preliminary data.</text>
</comment>
<accession>A0A5B7EAH1</accession>